<evidence type="ECO:0000256" key="1">
    <source>
        <dbReference type="SAM" id="MobiDB-lite"/>
    </source>
</evidence>
<sequence length="68" mass="7185">MSTHTDTAPRHASPTEPTLESDAEATPTSDDEPSPNPSYDAHDAAATFDTGSTVRLPNTVDCENKRVG</sequence>
<organism evidence="2 3">
    <name type="scientific">Halomicrobium zhouii</name>
    <dbReference type="NCBI Taxonomy" id="767519"/>
    <lineage>
        <taxon>Archaea</taxon>
        <taxon>Methanobacteriati</taxon>
        <taxon>Methanobacteriota</taxon>
        <taxon>Stenosarchaea group</taxon>
        <taxon>Halobacteria</taxon>
        <taxon>Halobacteriales</taxon>
        <taxon>Haloarculaceae</taxon>
        <taxon>Halomicrobium</taxon>
    </lineage>
</organism>
<evidence type="ECO:0000313" key="3">
    <source>
        <dbReference type="Proteomes" id="UP000199062"/>
    </source>
</evidence>
<feature type="region of interest" description="Disordered" evidence="1">
    <location>
        <begin position="1"/>
        <end position="68"/>
    </location>
</feature>
<protein>
    <submittedName>
        <fullName evidence="2">Uncharacterized protein</fullName>
    </submittedName>
</protein>
<keyword evidence="3" id="KW-1185">Reference proteome</keyword>
<dbReference type="STRING" id="767519.SAMN05216559_1656"/>
<dbReference type="EMBL" id="FOZK01000002">
    <property type="protein sequence ID" value="SFR96601.1"/>
    <property type="molecule type" value="Genomic_DNA"/>
</dbReference>
<dbReference type="AlphaFoldDB" id="A0A1I6KZG3"/>
<reference evidence="2 3" key="1">
    <citation type="submission" date="2016-10" db="EMBL/GenBank/DDBJ databases">
        <authorList>
            <person name="de Groot N.N."/>
        </authorList>
    </citation>
    <scope>NUCLEOTIDE SEQUENCE [LARGE SCALE GENOMIC DNA]</scope>
    <source>
        <strain evidence="2 3">CGMCC 1.10457</strain>
    </source>
</reference>
<gene>
    <name evidence="2" type="ORF">SAMN05216559_1656</name>
</gene>
<accession>A0A1I6KZG3</accession>
<evidence type="ECO:0000313" key="2">
    <source>
        <dbReference type="EMBL" id="SFR96601.1"/>
    </source>
</evidence>
<proteinExistence type="predicted"/>
<name>A0A1I6KZG3_9EURY</name>
<dbReference type="OrthoDB" id="239597at2157"/>
<dbReference type="Proteomes" id="UP000199062">
    <property type="component" value="Unassembled WGS sequence"/>
</dbReference>
<feature type="compositionally biased region" description="Acidic residues" evidence="1">
    <location>
        <begin position="19"/>
        <end position="33"/>
    </location>
</feature>
<dbReference type="RefSeq" id="WP_089815798.1">
    <property type="nucleotide sequence ID" value="NZ_FOZK01000002.1"/>
</dbReference>